<dbReference type="EMBL" id="CP018866">
    <property type="protein sequence ID" value="AST91739.1"/>
    <property type="molecule type" value="Genomic_DNA"/>
</dbReference>
<accession>A0A223KQJ5</accession>
<evidence type="ECO:0000256" key="2">
    <source>
        <dbReference type="ARBA" id="ARBA00022525"/>
    </source>
</evidence>
<dbReference type="CDD" id="cd20183">
    <property type="entry name" value="M34_PPEP"/>
    <property type="match status" value="1"/>
</dbReference>
<keyword evidence="5" id="KW-1185">Reference proteome</keyword>
<dbReference type="Proteomes" id="UP000215224">
    <property type="component" value="Chromosome"/>
</dbReference>
<sequence length="248" mass="28437">MWKRTSTILFLTSILLLPALWKAFASVDAISLKDYPSSQLNLLLEDVPNRELLNKIILLPPSEFSYEETAKMITTISVIPETILFSLVQQHVQLYLFEGSLTEVKGFEHLKGTKPRGYSSQGPTWDDVPGIGGSKLVLAKIGHSNIGQGHGSINLELHELAHSIDRFVYGNVRYNEDFIKIWKKEAPILFPNQTYFLHFIEEYFAETFAMYYLNEQTNEHLLNLAPLTHKFFEDSTNIKNSMNLSIYY</sequence>
<dbReference type="AlphaFoldDB" id="A0A223KQJ5"/>
<dbReference type="KEGG" id="bcoh:BC6307_10845"/>
<dbReference type="SUPFAM" id="SSF55486">
    <property type="entry name" value="Metalloproteases ('zincins'), catalytic domain"/>
    <property type="match status" value="1"/>
</dbReference>
<dbReference type="InterPro" id="IPR047568">
    <property type="entry name" value="ATLF-like_dom"/>
</dbReference>
<dbReference type="PROSITE" id="PS51995">
    <property type="entry name" value="ATLF"/>
    <property type="match status" value="1"/>
</dbReference>
<dbReference type="RefSeq" id="WP_066419685.1">
    <property type="nucleotide sequence ID" value="NZ_CP018866.1"/>
</dbReference>
<organism evidence="4 5">
    <name type="scientific">Sutcliffiella cohnii</name>
    <dbReference type="NCBI Taxonomy" id="33932"/>
    <lineage>
        <taxon>Bacteria</taxon>
        <taxon>Bacillati</taxon>
        <taxon>Bacillota</taxon>
        <taxon>Bacilli</taxon>
        <taxon>Bacillales</taxon>
        <taxon>Bacillaceae</taxon>
        <taxon>Sutcliffiella</taxon>
    </lineage>
</organism>
<reference evidence="4 5" key="1">
    <citation type="submission" date="2016-12" db="EMBL/GenBank/DDBJ databases">
        <title>The whole genome sequencing and assembly of Bacillus cohnii DSM 6307T strain.</title>
        <authorList>
            <person name="Lee Y.-J."/>
            <person name="Yi H."/>
            <person name="Bahn Y.-S."/>
            <person name="Kim J.F."/>
            <person name="Lee D.-W."/>
        </authorList>
    </citation>
    <scope>NUCLEOTIDE SEQUENCE [LARGE SCALE GENOMIC DNA]</scope>
    <source>
        <strain evidence="4 5">DSM 6307</strain>
    </source>
</reference>
<keyword evidence="2" id="KW-0964">Secreted</keyword>
<evidence type="ECO:0000256" key="1">
    <source>
        <dbReference type="ARBA" id="ARBA00004613"/>
    </source>
</evidence>
<evidence type="ECO:0000313" key="4">
    <source>
        <dbReference type="EMBL" id="AST91739.1"/>
    </source>
</evidence>
<protein>
    <recommendedName>
        <fullName evidence="3">ATLF-like domain-containing protein</fullName>
    </recommendedName>
</protein>
<dbReference type="GO" id="GO:0008237">
    <property type="term" value="F:metallopeptidase activity"/>
    <property type="evidence" value="ECO:0007669"/>
    <property type="project" value="InterPro"/>
</dbReference>
<evidence type="ECO:0000313" key="5">
    <source>
        <dbReference type="Proteomes" id="UP000215224"/>
    </source>
</evidence>
<dbReference type="STRING" id="1314751.GCA_001591425_03789"/>
<dbReference type="Pfam" id="PF07737">
    <property type="entry name" value="ATLF"/>
    <property type="match status" value="1"/>
</dbReference>
<name>A0A223KQJ5_9BACI</name>
<proteinExistence type="predicted"/>
<gene>
    <name evidence="4" type="ORF">BC6307_10845</name>
</gene>
<dbReference type="Gene3D" id="3.40.390.10">
    <property type="entry name" value="Collagenase (Catalytic Domain)"/>
    <property type="match status" value="1"/>
</dbReference>
<feature type="domain" description="ATLF-like" evidence="3">
    <location>
        <begin position="50"/>
        <end position="237"/>
    </location>
</feature>
<dbReference type="InterPro" id="IPR024079">
    <property type="entry name" value="MetalloPept_cat_dom_sf"/>
</dbReference>
<evidence type="ECO:0000259" key="3">
    <source>
        <dbReference type="PROSITE" id="PS51995"/>
    </source>
</evidence>
<dbReference type="GO" id="GO:0005576">
    <property type="term" value="C:extracellular region"/>
    <property type="evidence" value="ECO:0007669"/>
    <property type="project" value="UniProtKB-SubCell"/>
</dbReference>
<comment type="subcellular location">
    <subcellularLocation>
        <location evidence="1">Secreted</location>
    </subcellularLocation>
</comment>
<dbReference type="InterPro" id="IPR014781">
    <property type="entry name" value="Anthrax_toxin_lethal/edema_N/C"/>
</dbReference>